<dbReference type="Proteomes" id="UP000439903">
    <property type="component" value="Unassembled WGS sequence"/>
</dbReference>
<feature type="transmembrane region" description="Helical" evidence="3">
    <location>
        <begin position="261"/>
        <end position="281"/>
    </location>
</feature>
<dbReference type="InterPro" id="IPR015915">
    <property type="entry name" value="Kelch-typ_b-propeller"/>
</dbReference>
<gene>
    <name evidence="5" type="ORF">F8M41_007850</name>
</gene>
<comment type="caution">
    <text evidence="5">The sequence shown here is derived from an EMBL/GenBank/DDBJ whole genome shotgun (WGS) entry which is preliminary data.</text>
</comment>
<evidence type="ECO:0000256" key="4">
    <source>
        <dbReference type="SAM" id="SignalP"/>
    </source>
</evidence>
<keyword evidence="3" id="KW-0472">Membrane</keyword>
<feature type="chain" id="PRO_5034318325" evidence="4">
    <location>
        <begin position="22"/>
        <end position="406"/>
    </location>
</feature>
<dbReference type="PANTHER" id="PTHR46093:SF18">
    <property type="entry name" value="FIBRONECTIN TYPE-III DOMAIN-CONTAINING PROTEIN"/>
    <property type="match status" value="1"/>
</dbReference>
<dbReference type="AlphaFoldDB" id="A0A8H3X4D2"/>
<feature type="transmembrane region" description="Helical" evidence="3">
    <location>
        <begin position="288"/>
        <end position="308"/>
    </location>
</feature>
<feature type="transmembrane region" description="Helical" evidence="3">
    <location>
        <begin position="361"/>
        <end position="388"/>
    </location>
</feature>
<proteinExistence type="predicted"/>
<evidence type="ECO:0000256" key="1">
    <source>
        <dbReference type="ARBA" id="ARBA00022441"/>
    </source>
</evidence>
<keyword evidence="3" id="KW-1133">Transmembrane helix</keyword>
<keyword evidence="2" id="KW-0677">Repeat</keyword>
<feature type="signal peptide" evidence="4">
    <location>
        <begin position="1"/>
        <end position="21"/>
    </location>
</feature>
<evidence type="ECO:0000256" key="3">
    <source>
        <dbReference type="SAM" id="Phobius"/>
    </source>
</evidence>
<keyword evidence="1" id="KW-0880">Kelch repeat</keyword>
<accession>A0A8H3X4D2</accession>
<evidence type="ECO:0000313" key="5">
    <source>
        <dbReference type="EMBL" id="KAF0413122.1"/>
    </source>
</evidence>
<keyword evidence="6" id="KW-1185">Reference proteome</keyword>
<sequence>MKTLLSIVLFCIINFHKIIFAFVPSGRGEHNAVLVDKKLYFHGGWAAGEGYAPSQLFYLDVSKSFTILDISLMPWTNLSSISGVTCKTGATACADETTIYYIGGWHCGGLVSKFNTISLQWSEPTTSGSIPKEEIKFVHCVILENNIYIYGGYAVHKMNILDTSKLFWSTFTSSLIYSGTHFYSATLLNDSILYIGGAFHSLDGCQTNSNQELPISIYNTNDNTWRIVTTSGQIPTRKCDHASVYIPQHNRILLFYGVDDITINSLDTLTFTWTIAVILNSGGPRRRLVRHSATLIGAYVLIAFGFYLTDEGRITSSDIFLLDVSHKDSYKWVTTYDPINSIQPIPTSPTSPTLPTLPSNINIGIVIAGAIGLLIIGMIIGSVITGLLRSVIERANINRINYDQLP</sequence>
<dbReference type="PANTHER" id="PTHR46093">
    <property type="entry name" value="ACYL-COA-BINDING DOMAIN-CONTAINING PROTEIN 5"/>
    <property type="match status" value="1"/>
</dbReference>
<reference evidence="5 6" key="1">
    <citation type="journal article" date="2019" name="Environ. Microbiol.">
        <title>At the nexus of three kingdoms: the genome of the mycorrhizal fungus Gigaspora margarita provides insights into plant, endobacterial and fungal interactions.</title>
        <authorList>
            <person name="Venice F."/>
            <person name="Ghignone S."/>
            <person name="Salvioli di Fossalunga A."/>
            <person name="Amselem J."/>
            <person name="Novero M."/>
            <person name="Xianan X."/>
            <person name="Sedzielewska Toro K."/>
            <person name="Morin E."/>
            <person name="Lipzen A."/>
            <person name="Grigoriev I.V."/>
            <person name="Henrissat B."/>
            <person name="Martin F.M."/>
            <person name="Bonfante P."/>
        </authorList>
    </citation>
    <scope>NUCLEOTIDE SEQUENCE [LARGE SCALE GENOMIC DNA]</scope>
    <source>
        <strain evidence="5 6">BEG34</strain>
    </source>
</reference>
<dbReference type="SUPFAM" id="SSF117281">
    <property type="entry name" value="Kelch motif"/>
    <property type="match status" value="1"/>
</dbReference>
<evidence type="ECO:0000256" key="2">
    <source>
        <dbReference type="ARBA" id="ARBA00022737"/>
    </source>
</evidence>
<dbReference type="EMBL" id="WTPW01001804">
    <property type="protein sequence ID" value="KAF0413122.1"/>
    <property type="molecule type" value="Genomic_DNA"/>
</dbReference>
<dbReference type="OrthoDB" id="2378016at2759"/>
<evidence type="ECO:0000313" key="6">
    <source>
        <dbReference type="Proteomes" id="UP000439903"/>
    </source>
</evidence>
<dbReference type="Gene3D" id="2.120.10.80">
    <property type="entry name" value="Kelch-type beta propeller"/>
    <property type="match status" value="2"/>
</dbReference>
<keyword evidence="3" id="KW-0812">Transmembrane</keyword>
<keyword evidence="4" id="KW-0732">Signal</keyword>
<dbReference type="Pfam" id="PF24681">
    <property type="entry name" value="Kelch_KLHDC2_KLHL20_DRC7"/>
    <property type="match status" value="1"/>
</dbReference>
<name>A0A8H3X4D2_GIGMA</name>
<protein>
    <submittedName>
        <fullName evidence="5">Galactose oxidase</fullName>
    </submittedName>
</protein>
<organism evidence="5 6">
    <name type="scientific">Gigaspora margarita</name>
    <dbReference type="NCBI Taxonomy" id="4874"/>
    <lineage>
        <taxon>Eukaryota</taxon>
        <taxon>Fungi</taxon>
        <taxon>Fungi incertae sedis</taxon>
        <taxon>Mucoromycota</taxon>
        <taxon>Glomeromycotina</taxon>
        <taxon>Glomeromycetes</taxon>
        <taxon>Diversisporales</taxon>
        <taxon>Gigasporaceae</taxon>
        <taxon>Gigaspora</taxon>
    </lineage>
</organism>